<evidence type="ECO:0000259" key="8">
    <source>
        <dbReference type="SMART" id="SM00934"/>
    </source>
</evidence>
<comment type="catalytic activity">
    <reaction evidence="6">
        <text>orotidine 5'-phosphate + H(+) = UMP + CO2</text>
        <dbReference type="Rhea" id="RHEA:11596"/>
        <dbReference type="ChEBI" id="CHEBI:15378"/>
        <dbReference type="ChEBI" id="CHEBI:16526"/>
        <dbReference type="ChEBI" id="CHEBI:57538"/>
        <dbReference type="ChEBI" id="CHEBI:57865"/>
        <dbReference type="EC" id="4.1.1.23"/>
    </reaction>
</comment>
<dbReference type="GO" id="GO:0006207">
    <property type="term" value="P:'de novo' pyrimidine nucleobase biosynthetic process"/>
    <property type="evidence" value="ECO:0007669"/>
    <property type="project" value="InterPro"/>
</dbReference>
<dbReference type="UniPathway" id="UPA00070">
    <property type="reaction ID" value="UER00120"/>
</dbReference>
<reference evidence="9 10" key="1">
    <citation type="submission" date="2019-04" db="EMBL/GenBank/DDBJ databases">
        <title>Draft genome sequence data and analysis of a Fermenting Bacterium, Geotoga petraea strain HO-Geo1, isolated from heavy-oil petroleum reservoir in Russia.</title>
        <authorList>
            <person name="Grouzdev D.S."/>
            <person name="Semenova E.M."/>
            <person name="Sokolova D.S."/>
            <person name="Tourova T.P."/>
            <person name="Poltaraus A.B."/>
            <person name="Nazina T.N."/>
        </authorList>
    </citation>
    <scope>NUCLEOTIDE SEQUENCE [LARGE SCALE GENOMIC DNA]</scope>
    <source>
        <strain evidence="9 10">HO-Geo1</strain>
    </source>
</reference>
<evidence type="ECO:0000256" key="6">
    <source>
        <dbReference type="ARBA" id="ARBA00049157"/>
    </source>
</evidence>
<dbReference type="EMBL" id="SRME01000007">
    <property type="protein sequence ID" value="TGG86903.1"/>
    <property type="molecule type" value="Genomic_DNA"/>
</dbReference>
<accession>A0A4Z0W186</accession>
<dbReference type="RefSeq" id="WP_135403191.1">
    <property type="nucleotide sequence ID" value="NZ_SRME01000007.1"/>
</dbReference>
<dbReference type="Gene3D" id="3.20.20.70">
    <property type="entry name" value="Aldolase class I"/>
    <property type="match status" value="1"/>
</dbReference>
<name>A0A4Z0W186_9BACT</name>
<dbReference type="PANTHER" id="PTHR43375">
    <property type="entry name" value="OROTIDINE 5'-PHOSPHATE DECARBOXYLASE"/>
    <property type="match status" value="1"/>
</dbReference>
<dbReference type="CDD" id="cd04725">
    <property type="entry name" value="OMP_decarboxylase_like"/>
    <property type="match status" value="1"/>
</dbReference>
<sequence length="255" mass="29113">MFYKKYLKIKEKNNSHVCVGLDSDYEKINNEEKDLYKKIYEFNKDIVEQTNKHVCCYKINSAFYEKAGTDGMKAMEDTINYIKENTEIPIILDIKRSDILNTAKAYADYFVDNLQADSVTLNPLMGRDSITPYLEKKVHVFILVLTSNPSASDFIMKNDLYIDLTNFSQVLNKEFENQVGIVVGATNDKFKEINKINENMIYLIPGIGAQGGDLKKVLEQVKDKEFVINSSRGVIFSEDPEKSVIDLKDKINGGL</sequence>
<dbReference type="SMART" id="SM00934">
    <property type="entry name" value="OMPdecase"/>
    <property type="match status" value="1"/>
</dbReference>
<gene>
    <name evidence="9" type="primary">pyrF</name>
    <name evidence="9" type="ORF">E4650_09665</name>
</gene>
<evidence type="ECO:0000256" key="2">
    <source>
        <dbReference type="ARBA" id="ARBA00008847"/>
    </source>
</evidence>
<dbReference type="GO" id="GO:0044205">
    <property type="term" value="P:'de novo' UMP biosynthetic process"/>
    <property type="evidence" value="ECO:0007669"/>
    <property type="project" value="UniProtKB-UniPathway"/>
</dbReference>
<dbReference type="Proteomes" id="UP000297288">
    <property type="component" value="Unassembled WGS sequence"/>
</dbReference>
<evidence type="ECO:0000256" key="4">
    <source>
        <dbReference type="ARBA" id="ARBA00022975"/>
    </source>
</evidence>
<dbReference type="InterPro" id="IPR001754">
    <property type="entry name" value="OMPdeCOase_dom"/>
</dbReference>
<keyword evidence="4" id="KW-0665">Pyrimidine biosynthesis</keyword>
<keyword evidence="3" id="KW-0210">Decarboxylase</keyword>
<dbReference type="PANTHER" id="PTHR43375:SF1">
    <property type="entry name" value="OROTIDINE 5'-PHOSPHATE DECARBOXYLASE"/>
    <property type="match status" value="1"/>
</dbReference>
<dbReference type="Pfam" id="PF00215">
    <property type="entry name" value="OMPdecase"/>
    <property type="match status" value="1"/>
</dbReference>
<dbReference type="AlphaFoldDB" id="A0A4Z0W186"/>
<comment type="caution">
    <text evidence="9">The sequence shown here is derived from an EMBL/GenBank/DDBJ whole genome shotgun (WGS) entry which is preliminary data.</text>
</comment>
<comment type="pathway">
    <text evidence="1">Pyrimidine metabolism; UMP biosynthesis via de novo pathway; UMP from orotate: step 2/2.</text>
</comment>
<dbReference type="NCBIfam" id="TIGR02127">
    <property type="entry name" value="pyrF_sub2"/>
    <property type="match status" value="1"/>
</dbReference>
<proteinExistence type="inferred from homology"/>
<evidence type="ECO:0000256" key="5">
    <source>
        <dbReference type="ARBA" id="ARBA00023239"/>
    </source>
</evidence>
<dbReference type="OrthoDB" id="9808470at2"/>
<dbReference type="InterPro" id="IPR011995">
    <property type="entry name" value="OMPdecase_type-2"/>
</dbReference>
<dbReference type="InterPro" id="IPR013785">
    <property type="entry name" value="Aldolase_TIM"/>
</dbReference>
<keyword evidence="5 9" id="KW-0456">Lyase</keyword>
<dbReference type="GO" id="GO:0004590">
    <property type="term" value="F:orotidine-5'-phosphate decarboxylase activity"/>
    <property type="evidence" value="ECO:0007669"/>
    <property type="project" value="UniProtKB-UniRule"/>
</dbReference>
<evidence type="ECO:0000256" key="1">
    <source>
        <dbReference type="ARBA" id="ARBA00004861"/>
    </source>
</evidence>
<evidence type="ECO:0000313" key="9">
    <source>
        <dbReference type="EMBL" id="TGG86903.1"/>
    </source>
</evidence>
<organism evidence="9 10">
    <name type="scientific">Geotoga petraea</name>
    <dbReference type="NCBI Taxonomy" id="28234"/>
    <lineage>
        <taxon>Bacteria</taxon>
        <taxon>Thermotogati</taxon>
        <taxon>Thermotogota</taxon>
        <taxon>Thermotogae</taxon>
        <taxon>Petrotogales</taxon>
        <taxon>Petrotogaceae</taxon>
        <taxon>Geotoga</taxon>
    </lineage>
</organism>
<evidence type="ECO:0000256" key="3">
    <source>
        <dbReference type="ARBA" id="ARBA00022793"/>
    </source>
</evidence>
<dbReference type="SUPFAM" id="SSF51366">
    <property type="entry name" value="Ribulose-phoshate binding barrel"/>
    <property type="match status" value="1"/>
</dbReference>
<protein>
    <recommendedName>
        <fullName evidence="7">Orotidine-5'-phosphate decarboxylase</fullName>
        <ecNumber evidence="7">4.1.1.23</ecNumber>
    </recommendedName>
</protein>
<dbReference type="InterPro" id="IPR011060">
    <property type="entry name" value="RibuloseP-bd_barrel"/>
</dbReference>
<dbReference type="EC" id="4.1.1.23" evidence="7"/>
<evidence type="ECO:0000256" key="7">
    <source>
        <dbReference type="NCBIfam" id="TIGR02127"/>
    </source>
</evidence>
<feature type="domain" description="Orotidine 5'-phosphate decarboxylase" evidence="8">
    <location>
        <begin position="16"/>
        <end position="247"/>
    </location>
</feature>
<comment type="similarity">
    <text evidence="2">Belongs to the OMP decarboxylase family. Type 2 subfamily.</text>
</comment>
<evidence type="ECO:0000313" key="10">
    <source>
        <dbReference type="Proteomes" id="UP000297288"/>
    </source>
</evidence>